<gene>
    <name evidence="2" type="ORF">ABNK63_00545</name>
</gene>
<reference evidence="2" key="1">
    <citation type="submission" date="2024-06" db="EMBL/GenBank/DDBJ databases">
        <authorList>
            <person name="Sun Y."/>
        </authorList>
    </citation>
    <scope>NUCLEOTIDE SEQUENCE</scope>
    <source>
        <strain evidence="2">IGA1.0</strain>
    </source>
</reference>
<sequence length="477" mass="53203">MLDSSAKFITKEFDEFNDKTVIKHRAKIAWRFGTVSTMGMENTFDLALSQLRRYNFEFQLRRVKTKESDLLVLDCSLTTLDDWYHARNGDLIFNCDQENYKFEFSETQTNVDHVGDKLFCFETGYYLLSQDDIKKICDSEILKIRLKGDSEYIEPDLGWCAQFKNYCQQFYNNSYDALAYQSTIAETPTKRGSATKSVARWPWVIGGLVVLFLIYIALSSKDDTTASVDTSSSSHSSQSLALVNSQSTENGSDTQSSPVSSSAPQISRGEQRQLLQAISDLRATRLGNVMEFARANNWTAVDQEVTAMTAEAQSAPVGDKNAAHIAYEEAMTDLKSDKAGDHLSDAIDAFTQAINADPADLRMRYEFGVLLIMAKHNGEAVRQLSYALVREPDDAAVWADTARATANDRATSISALRVAIWFSKNRDRATQGLLNDPKEMGNPFHSSEYEAVCASVLADISSIPIRPSSTKEASHIN</sequence>
<evidence type="ECO:0008006" key="3">
    <source>
        <dbReference type="Google" id="ProtNLM"/>
    </source>
</evidence>
<feature type="compositionally biased region" description="Polar residues" evidence="1">
    <location>
        <begin position="240"/>
        <end position="251"/>
    </location>
</feature>
<dbReference type="Gene3D" id="1.25.40.10">
    <property type="entry name" value="Tetratricopeptide repeat domain"/>
    <property type="match status" value="1"/>
</dbReference>
<dbReference type="AlphaFoldDB" id="A0AAU7QM95"/>
<feature type="compositionally biased region" description="Low complexity" evidence="1">
    <location>
        <begin position="226"/>
        <end position="239"/>
    </location>
</feature>
<feature type="compositionally biased region" description="Low complexity" evidence="1">
    <location>
        <begin position="252"/>
        <end position="267"/>
    </location>
</feature>
<protein>
    <recommendedName>
        <fullName evidence="3">Tetratricopeptide repeat protein</fullName>
    </recommendedName>
</protein>
<evidence type="ECO:0000313" key="2">
    <source>
        <dbReference type="EMBL" id="XBS90164.1"/>
    </source>
</evidence>
<accession>A0AAU7QM95</accession>
<dbReference type="InterPro" id="IPR011990">
    <property type="entry name" value="TPR-like_helical_dom_sf"/>
</dbReference>
<proteinExistence type="predicted"/>
<feature type="region of interest" description="Disordered" evidence="1">
    <location>
        <begin position="226"/>
        <end position="268"/>
    </location>
</feature>
<dbReference type="SUPFAM" id="SSF48452">
    <property type="entry name" value="TPR-like"/>
    <property type="match status" value="1"/>
</dbReference>
<organism evidence="2">
    <name type="scientific">Rhodanobacter sp. IGA1.0</name>
    <dbReference type="NCBI Taxonomy" id="3158582"/>
    <lineage>
        <taxon>Bacteria</taxon>
        <taxon>Pseudomonadati</taxon>
        <taxon>Pseudomonadota</taxon>
        <taxon>Gammaproteobacteria</taxon>
        <taxon>Lysobacterales</taxon>
        <taxon>Rhodanobacteraceae</taxon>
        <taxon>Rhodanobacter</taxon>
    </lineage>
</organism>
<dbReference type="RefSeq" id="WP_350016369.1">
    <property type="nucleotide sequence ID" value="NZ_CP157948.1"/>
</dbReference>
<evidence type="ECO:0000256" key="1">
    <source>
        <dbReference type="SAM" id="MobiDB-lite"/>
    </source>
</evidence>
<name>A0AAU7QM95_9GAMM</name>
<dbReference type="EMBL" id="CP157948">
    <property type="protein sequence ID" value="XBS90164.1"/>
    <property type="molecule type" value="Genomic_DNA"/>
</dbReference>